<dbReference type="PANTHER" id="PTHR30204">
    <property type="entry name" value="REDOX-CYCLING DRUG-SENSING TRANSCRIPTIONAL ACTIVATOR SOXR"/>
    <property type="match status" value="1"/>
</dbReference>
<accession>A0A2R8CLR1</accession>
<evidence type="ECO:0000256" key="2">
    <source>
        <dbReference type="ARBA" id="ARBA00023125"/>
    </source>
</evidence>
<reference evidence="7" key="1">
    <citation type="submission" date="2018-03" db="EMBL/GenBank/DDBJ databases">
        <authorList>
            <person name="Navarro De La Torre S."/>
        </authorList>
    </citation>
    <scope>NUCLEOTIDE SEQUENCE [LARGE SCALE GENOMIC DNA]</scope>
    <source>
        <strain evidence="7">EAod3</strain>
    </source>
</reference>
<dbReference type="SMART" id="SM00422">
    <property type="entry name" value="HTH_MERR"/>
    <property type="match status" value="1"/>
</dbReference>
<evidence type="ECO:0000256" key="1">
    <source>
        <dbReference type="ARBA" id="ARBA00023015"/>
    </source>
</evidence>
<feature type="coiled-coil region" evidence="4">
    <location>
        <begin position="95"/>
        <end position="122"/>
    </location>
</feature>
<name>A0A2R8CLR1_9GAMM</name>
<dbReference type="SUPFAM" id="SSF46955">
    <property type="entry name" value="Putative DNA-binding domain"/>
    <property type="match status" value="1"/>
</dbReference>
<dbReference type="GO" id="GO:0003700">
    <property type="term" value="F:DNA-binding transcription factor activity"/>
    <property type="evidence" value="ECO:0007669"/>
    <property type="project" value="InterPro"/>
</dbReference>
<dbReference type="PROSITE" id="PS00552">
    <property type="entry name" value="HTH_MERR_1"/>
    <property type="match status" value="1"/>
</dbReference>
<dbReference type="EMBL" id="ONZI01000002">
    <property type="protein sequence ID" value="SPJ33772.1"/>
    <property type="molecule type" value="Genomic_DNA"/>
</dbReference>
<evidence type="ECO:0000256" key="4">
    <source>
        <dbReference type="SAM" id="Coils"/>
    </source>
</evidence>
<dbReference type="InterPro" id="IPR000551">
    <property type="entry name" value="MerR-type_HTH_dom"/>
</dbReference>
<dbReference type="InterPro" id="IPR009061">
    <property type="entry name" value="DNA-bd_dom_put_sf"/>
</dbReference>
<evidence type="ECO:0000256" key="3">
    <source>
        <dbReference type="ARBA" id="ARBA00023163"/>
    </source>
</evidence>
<dbReference type="PANTHER" id="PTHR30204:SF94">
    <property type="entry name" value="HEAVY METAL-DEPENDENT TRANSCRIPTIONAL REGULATOR HI_0293-RELATED"/>
    <property type="match status" value="1"/>
</dbReference>
<dbReference type="InterPro" id="IPR047057">
    <property type="entry name" value="MerR_fam"/>
</dbReference>
<sequence>MSETQRHKESVPAMTIGELSGHTSVSRRALRHYETSGLLNSRRADNGYRYFSRSAIARVGRIQEFVAAGFSLEEIRTFPECMLLLDGGAPCAQTLDIQRDRLSTLEARIATLEQRRYRLKALLKAGEAAALSAEERTDSL</sequence>
<dbReference type="GO" id="GO:0003677">
    <property type="term" value="F:DNA binding"/>
    <property type="evidence" value="ECO:0007669"/>
    <property type="project" value="UniProtKB-KW"/>
</dbReference>
<keyword evidence="2" id="KW-0238">DNA-binding</keyword>
<proteinExistence type="predicted"/>
<dbReference type="PROSITE" id="PS50937">
    <property type="entry name" value="HTH_MERR_2"/>
    <property type="match status" value="1"/>
</dbReference>
<dbReference type="OrthoDB" id="9808480at2"/>
<evidence type="ECO:0000313" key="7">
    <source>
        <dbReference type="Proteomes" id="UP000244934"/>
    </source>
</evidence>
<gene>
    <name evidence="6" type="primary">nolA</name>
    <name evidence="6" type="ORF">KSP9073_01793</name>
</gene>
<evidence type="ECO:0000313" key="6">
    <source>
        <dbReference type="EMBL" id="SPJ33772.1"/>
    </source>
</evidence>
<keyword evidence="1" id="KW-0805">Transcription regulation</keyword>
<keyword evidence="7" id="KW-1185">Reference proteome</keyword>
<dbReference type="Gene3D" id="1.10.1660.10">
    <property type="match status" value="1"/>
</dbReference>
<protein>
    <submittedName>
        <fullName evidence="6">Nodulation protein NolA</fullName>
    </submittedName>
</protein>
<keyword evidence="4" id="KW-0175">Coiled coil</keyword>
<dbReference type="Pfam" id="PF13411">
    <property type="entry name" value="MerR_1"/>
    <property type="match status" value="1"/>
</dbReference>
<dbReference type="Proteomes" id="UP000244934">
    <property type="component" value="Unassembled WGS sequence"/>
</dbReference>
<feature type="domain" description="HTH merR-type" evidence="5">
    <location>
        <begin position="13"/>
        <end position="81"/>
    </location>
</feature>
<evidence type="ECO:0000259" key="5">
    <source>
        <dbReference type="PROSITE" id="PS50937"/>
    </source>
</evidence>
<dbReference type="AlphaFoldDB" id="A0A2R8CLR1"/>
<keyword evidence="3" id="KW-0804">Transcription</keyword>
<organism evidence="6 7">
    <name type="scientific">Kushneria phyllosphaerae</name>
    <dbReference type="NCBI Taxonomy" id="2100822"/>
    <lineage>
        <taxon>Bacteria</taxon>
        <taxon>Pseudomonadati</taxon>
        <taxon>Pseudomonadota</taxon>
        <taxon>Gammaproteobacteria</taxon>
        <taxon>Oceanospirillales</taxon>
        <taxon>Halomonadaceae</taxon>
        <taxon>Kushneria</taxon>
    </lineage>
</organism>
<dbReference type="RefSeq" id="WP_108842589.1">
    <property type="nucleotide sequence ID" value="NZ_ONZI01000002.1"/>
</dbReference>